<dbReference type="Proteomes" id="UP001362999">
    <property type="component" value="Unassembled WGS sequence"/>
</dbReference>
<feature type="region of interest" description="Disordered" evidence="1">
    <location>
        <begin position="286"/>
        <end position="354"/>
    </location>
</feature>
<protein>
    <submittedName>
        <fullName evidence="2">Uncharacterized protein</fullName>
    </submittedName>
</protein>
<keyword evidence="3" id="KW-1185">Reference proteome</keyword>
<accession>A0AAW0DHS3</accession>
<organism evidence="2 3">
    <name type="scientific">Favolaschia claudopus</name>
    <dbReference type="NCBI Taxonomy" id="2862362"/>
    <lineage>
        <taxon>Eukaryota</taxon>
        <taxon>Fungi</taxon>
        <taxon>Dikarya</taxon>
        <taxon>Basidiomycota</taxon>
        <taxon>Agaricomycotina</taxon>
        <taxon>Agaricomycetes</taxon>
        <taxon>Agaricomycetidae</taxon>
        <taxon>Agaricales</taxon>
        <taxon>Marasmiineae</taxon>
        <taxon>Mycenaceae</taxon>
        <taxon>Favolaschia</taxon>
    </lineage>
</organism>
<dbReference type="Gene3D" id="2.60.120.260">
    <property type="entry name" value="Galactose-binding domain-like"/>
    <property type="match status" value="2"/>
</dbReference>
<feature type="compositionally biased region" description="Low complexity" evidence="1">
    <location>
        <begin position="286"/>
        <end position="314"/>
    </location>
</feature>
<name>A0AAW0DHS3_9AGAR</name>
<gene>
    <name evidence="2" type="ORF">R3P38DRAFT_3608630</name>
</gene>
<sequence length="376" mass="39886">MLFLACFLPPPSGRSKVNTPMTTHTAVVDDRDPTIAYSGSWGPAGSAEEFKDTTTYSAGPDALATFSFVGTSVTVYGTIGVRNLTTQPTWAFVVDGSVLGKFTPTQGMSANVHHQALWTSPSLSVNDGLHKLVIKQTTNTTISVIYLDYIMFTTTTSASVAAYFVDDRDSRVRYSPAWQFYGLDGDLHHTSQASRVQGDSLTLQFEGKSISFYGGVTSSTVNASMSIDGGPLAFWVPPVTAGRTNNLIFDSGDLTPGTHELVVTATNDQPVWADYFLITPNPAGSVSSSSSGGISSSSAFPSPSSIGSHSNAHSKPARPRGTIGQARGGMNLSNKLTRGMEGPGARQRDVATAPLLWTSATLQQRESHGAPPEYEE</sequence>
<evidence type="ECO:0000313" key="2">
    <source>
        <dbReference type="EMBL" id="KAK7050677.1"/>
    </source>
</evidence>
<comment type="caution">
    <text evidence="2">The sequence shown here is derived from an EMBL/GenBank/DDBJ whole genome shotgun (WGS) entry which is preliminary data.</text>
</comment>
<evidence type="ECO:0000313" key="3">
    <source>
        <dbReference type="Proteomes" id="UP001362999"/>
    </source>
</evidence>
<dbReference type="EMBL" id="JAWWNJ010000008">
    <property type="protein sequence ID" value="KAK7050677.1"/>
    <property type="molecule type" value="Genomic_DNA"/>
</dbReference>
<reference evidence="2 3" key="1">
    <citation type="journal article" date="2024" name="J Genomics">
        <title>Draft genome sequencing and assembly of Favolaschia claudopus CIRM-BRFM 2984 isolated from oak limbs.</title>
        <authorList>
            <person name="Navarro D."/>
            <person name="Drula E."/>
            <person name="Chaduli D."/>
            <person name="Cazenave R."/>
            <person name="Ahrendt S."/>
            <person name="Wang J."/>
            <person name="Lipzen A."/>
            <person name="Daum C."/>
            <person name="Barry K."/>
            <person name="Grigoriev I.V."/>
            <person name="Favel A."/>
            <person name="Rosso M.N."/>
            <person name="Martin F."/>
        </authorList>
    </citation>
    <scope>NUCLEOTIDE SEQUENCE [LARGE SCALE GENOMIC DNA]</scope>
    <source>
        <strain evidence="2 3">CIRM-BRFM 2984</strain>
    </source>
</reference>
<dbReference type="AlphaFoldDB" id="A0AAW0DHS3"/>
<evidence type="ECO:0000256" key="1">
    <source>
        <dbReference type="SAM" id="MobiDB-lite"/>
    </source>
</evidence>
<proteinExistence type="predicted"/>